<dbReference type="Proteomes" id="UP000772618">
    <property type="component" value="Unassembled WGS sequence"/>
</dbReference>
<reference evidence="3 4" key="1">
    <citation type="submission" date="2021-05" db="EMBL/GenBank/DDBJ databases">
        <title>A Polyphasic approach of four new species of the genus Ohtaekwangia: Ohtaekwangia histidinii sp. nov., Ohtaekwangia cretensis sp. nov., Ohtaekwangia indiensis sp. nov., Ohtaekwangia reichenbachii sp. nov. from diverse environment.</title>
        <authorList>
            <person name="Octaviana S."/>
        </authorList>
    </citation>
    <scope>NUCLEOTIDE SEQUENCE [LARGE SCALE GENOMIC DNA]</scope>
    <source>
        <strain evidence="3 4">PWU20</strain>
    </source>
</reference>
<keyword evidence="1" id="KW-1133">Transmembrane helix</keyword>
<feature type="transmembrane region" description="Helical" evidence="1">
    <location>
        <begin position="36"/>
        <end position="56"/>
    </location>
</feature>
<organism evidence="3 4">
    <name type="scientific">Chryseosolibacter indicus</name>
    <dbReference type="NCBI Taxonomy" id="2782351"/>
    <lineage>
        <taxon>Bacteria</taxon>
        <taxon>Pseudomonadati</taxon>
        <taxon>Bacteroidota</taxon>
        <taxon>Cytophagia</taxon>
        <taxon>Cytophagales</taxon>
        <taxon>Chryseotaleaceae</taxon>
        <taxon>Chryseosolibacter</taxon>
    </lineage>
</organism>
<dbReference type="EMBL" id="JAHESD010000030">
    <property type="protein sequence ID" value="MBT1704405.1"/>
    <property type="molecule type" value="Genomic_DNA"/>
</dbReference>
<accession>A0ABS5VU92</accession>
<dbReference type="PANTHER" id="PTHR33608">
    <property type="entry name" value="BLL2464 PROTEIN"/>
    <property type="match status" value="1"/>
</dbReference>
<sequence>MKLLKSLYLNNRIFIAIGAIVICFIASFIIDDLIIIPQALFFLFLGLVITDMLLLYRTRRGLAGSRIMADKLSNGDDNEINITLQNSYPFQVKLRIIDEIPHQFQRRDVNFYIDLGAGAQKQFHYYLRPVKRGEYSFGALNVFVSSPLGLLARRFRFSQDKLVPVYPSYLQMRKYELLAISNKLTETGIKKIRRIGHNMEFELIKEYVAGDDYRTINWKATARRRHLMVNHYQDERSQQVYSLIDKGRVMKMPFEGLSLLDYAINASLVISNIAIKKSDKAGILTFQDKIATHVPASRSNNQMGNILEVLYNQKTAYREADFSVVYNFVRRKITQRSLLLLYTNFESVYSMQRQLPYLLNLSRHHLLVVIFFENTEMKSFVEQPAADLRRVYHKAIAEKFIYERKLIVKELTRHGIQALLTTPQNLTVNTINKYLELKSRGLI</sequence>
<keyword evidence="1" id="KW-0812">Transmembrane</keyword>
<dbReference type="PANTHER" id="PTHR33608:SF3">
    <property type="entry name" value="SLR2013 PROTEIN"/>
    <property type="match status" value="1"/>
</dbReference>
<feature type="domain" description="DUF58" evidence="2">
    <location>
        <begin position="205"/>
        <end position="369"/>
    </location>
</feature>
<evidence type="ECO:0000313" key="3">
    <source>
        <dbReference type="EMBL" id="MBT1704405.1"/>
    </source>
</evidence>
<dbReference type="RefSeq" id="WP_254154365.1">
    <property type="nucleotide sequence ID" value="NZ_JAHESD010000030.1"/>
</dbReference>
<name>A0ABS5VU92_9BACT</name>
<dbReference type="InterPro" id="IPR002881">
    <property type="entry name" value="DUF58"/>
</dbReference>
<dbReference type="Pfam" id="PF01882">
    <property type="entry name" value="DUF58"/>
    <property type="match status" value="1"/>
</dbReference>
<protein>
    <submittedName>
        <fullName evidence="3">DUF58 domain-containing protein</fullName>
    </submittedName>
</protein>
<keyword evidence="1" id="KW-0472">Membrane</keyword>
<keyword evidence="4" id="KW-1185">Reference proteome</keyword>
<proteinExistence type="predicted"/>
<gene>
    <name evidence="3" type="ORF">KK060_14010</name>
</gene>
<evidence type="ECO:0000256" key="1">
    <source>
        <dbReference type="SAM" id="Phobius"/>
    </source>
</evidence>
<evidence type="ECO:0000259" key="2">
    <source>
        <dbReference type="Pfam" id="PF01882"/>
    </source>
</evidence>
<evidence type="ECO:0000313" key="4">
    <source>
        <dbReference type="Proteomes" id="UP000772618"/>
    </source>
</evidence>
<comment type="caution">
    <text evidence="3">The sequence shown here is derived from an EMBL/GenBank/DDBJ whole genome shotgun (WGS) entry which is preliminary data.</text>
</comment>
<feature type="transmembrane region" description="Helical" evidence="1">
    <location>
        <begin position="12"/>
        <end position="30"/>
    </location>
</feature>